<name>A0A5J5CUT1_9PERO</name>
<dbReference type="SUPFAM" id="SSF69593">
    <property type="entry name" value="Glycerol-3-phosphate (1)-acyltransferase"/>
    <property type="match status" value="1"/>
</dbReference>
<sequence length="767" mass="85816">MANTYRDSGRAGLGNAEEFVDILEKRRCSSDLGYALRTYSPSPYKGAPSCSTADLNKAVLESQYLRYVVKEIATETGSSVEDVRQEVCRTLEEMSQNLQLGSIRLMAYTLTKVFRRIFTGIFLQQAVQESPVILMPNHRSYVDFLVISYIMYTYDIPLPVIAAALAGMKMVGEILRRSGAFFIRRAIGSDKLYWAVLSEYVKTIVRKGFAPLEFYVEGLRSRTLKSQMPKLGMMHMVLEPYFKGEVYDITLVPISISYDRVLEESLLAHELLGIPKPKESTTGLLKATKVLREDYGNMHVNFGRPMSVRHLCQGQINRCQYNLIPRDLPQKPSAETQACVSGLANLMVRIQEEGSLISPWSLMACLLLQAPTTVLTQEGLLWRQFTEKTLWLRKLALDFGARLNWPGQVPDLHVMSSTVTLHQSVVHLKAGRVYLVREEEPARKHPISPELDLIRTAAGVLMLASYRNQSLHVFVRPAMLATAIRVTKSAQKDELSAFFCFLRDIFSNEFIFIPGRSSQDFEEACFLLNKCGAVDVSELEVTVSDAGLEVLSFLQALLQPFIHSYQVMFRYLCEDGVNVFTEKQLLPAVRNLATKLILSGELHTYEALSSDTQKNVLLALQRLETVTKLRDSVALFVPPILLAVHLREEVGLDGAQRGRQHVETSLEHVAEGGAHAERSAHHVGHRLTHHTHALQEVQRAFPGQGLALVEEAALDRGGLGMVDEVSRAVGEVGGGPAQREKSQVQVTCSFGQSMEEQPQLKHGVAWR</sequence>
<evidence type="ECO:0000313" key="9">
    <source>
        <dbReference type="Proteomes" id="UP000327493"/>
    </source>
</evidence>
<evidence type="ECO:0000256" key="1">
    <source>
        <dbReference type="ARBA" id="ARBA00004370"/>
    </source>
</evidence>
<accession>A0A5J5CUT1</accession>
<evidence type="ECO:0000256" key="4">
    <source>
        <dbReference type="ARBA" id="ARBA00023136"/>
    </source>
</evidence>
<dbReference type="GO" id="GO:0019432">
    <property type="term" value="P:triglyceride biosynthetic process"/>
    <property type="evidence" value="ECO:0007669"/>
    <property type="project" value="TreeGrafter"/>
</dbReference>
<evidence type="ECO:0000256" key="5">
    <source>
        <dbReference type="ARBA" id="ARBA00023315"/>
    </source>
</evidence>
<keyword evidence="9" id="KW-1185">Reference proteome</keyword>
<dbReference type="EMBL" id="VOFY01000018">
    <property type="protein sequence ID" value="KAA8583141.1"/>
    <property type="molecule type" value="Genomic_DNA"/>
</dbReference>
<dbReference type="InterPro" id="IPR002123">
    <property type="entry name" value="Plipid/glycerol_acylTrfase"/>
</dbReference>
<dbReference type="InterPro" id="IPR022284">
    <property type="entry name" value="GPAT/DHAPAT"/>
</dbReference>
<evidence type="ECO:0000256" key="3">
    <source>
        <dbReference type="ARBA" id="ARBA00022679"/>
    </source>
</evidence>
<dbReference type="InterPro" id="IPR045520">
    <property type="entry name" value="GPAT/DHAPAT_C"/>
</dbReference>
<dbReference type="AlphaFoldDB" id="A0A5J5CUT1"/>
<protein>
    <recommendedName>
        <fullName evidence="7">Phospholipid/glycerol acyltransferase domain-containing protein</fullName>
    </recommendedName>
</protein>
<gene>
    <name evidence="8" type="ORF">FQN60_015687</name>
</gene>
<dbReference type="CDD" id="cd07993">
    <property type="entry name" value="LPLAT_DHAPAT-like"/>
    <property type="match status" value="1"/>
</dbReference>
<dbReference type="Pfam" id="PF01553">
    <property type="entry name" value="Acyltransferase"/>
    <property type="match status" value="1"/>
</dbReference>
<dbReference type="Proteomes" id="UP000327493">
    <property type="component" value="Chromosome 18"/>
</dbReference>
<dbReference type="PANTHER" id="PTHR12563:SF22">
    <property type="entry name" value="DIHYDROXYACETONE PHOSPHATE ACYLTRANSFERASE ISOFORM X1"/>
    <property type="match status" value="1"/>
</dbReference>
<dbReference type="SMART" id="SM00563">
    <property type="entry name" value="PlsC"/>
    <property type="match status" value="1"/>
</dbReference>
<dbReference type="GO" id="GO:0005778">
    <property type="term" value="C:peroxisomal membrane"/>
    <property type="evidence" value="ECO:0007669"/>
    <property type="project" value="TreeGrafter"/>
</dbReference>
<reference evidence="8 9" key="1">
    <citation type="submission" date="2019-08" db="EMBL/GenBank/DDBJ databases">
        <title>A chromosome-level genome assembly, high-density linkage maps, and genome scans reveal the genomic architecture of hybrid incompatibilities underlying speciation via character displacement in darters (Percidae: Etheostominae).</title>
        <authorList>
            <person name="Moran R.L."/>
            <person name="Catchen J.M."/>
            <person name="Fuller R.C."/>
        </authorList>
    </citation>
    <scope>NUCLEOTIDE SEQUENCE [LARGE SCALE GENOMIC DNA]</scope>
    <source>
        <strain evidence="8">EspeVRDwgs_2016</strain>
        <tissue evidence="8">Muscle</tissue>
    </source>
</reference>
<proteinExistence type="inferred from homology"/>
<keyword evidence="4" id="KW-0472">Membrane</keyword>
<dbReference type="GO" id="GO:0004366">
    <property type="term" value="F:glycerol-3-phosphate O-acyltransferase activity"/>
    <property type="evidence" value="ECO:0007669"/>
    <property type="project" value="TreeGrafter"/>
</dbReference>
<comment type="similarity">
    <text evidence="2">Belongs to the GPAT/DAPAT family.</text>
</comment>
<evidence type="ECO:0000256" key="2">
    <source>
        <dbReference type="ARBA" id="ARBA00007937"/>
    </source>
</evidence>
<dbReference type="GO" id="GO:0006631">
    <property type="term" value="P:fatty acid metabolic process"/>
    <property type="evidence" value="ECO:0007669"/>
    <property type="project" value="TreeGrafter"/>
</dbReference>
<comment type="pathway">
    <text evidence="6">Phospholipid metabolism.</text>
</comment>
<keyword evidence="5" id="KW-0012">Acyltransferase</keyword>
<keyword evidence="3" id="KW-0808">Transferase</keyword>
<comment type="caution">
    <text evidence="8">The sequence shown here is derived from an EMBL/GenBank/DDBJ whole genome shotgun (WGS) entry which is preliminary data.</text>
</comment>
<dbReference type="GO" id="GO:0016287">
    <property type="term" value="F:glycerone-phosphate O-acyltransferase activity"/>
    <property type="evidence" value="ECO:0007669"/>
    <property type="project" value="TreeGrafter"/>
</dbReference>
<evidence type="ECO:0000256" key="6">
    <source>
        <dbReference type="ARBA" id="ARBA00025707"/>
    </source>
</evidence>
<dbReference type="GO" id="GO:0031966">
    <property type="term" value="C:mitochondrial membrane"/>
    <property type="evidence" value="ECO:0007669"/>
    <property type="project" value="TreeGrafter"/>
</dbReference>
<evidence type="ECO:0000313" key="8">
    <source>
        <dbReference type="EMBL" id="KAA8583141.1"/>
    </source>
</evidence>
<dbReference type="InterPro" id="IPR041728">
    <property type="entry name" value="GPAT/DHAPAT_LPLAT"/>
</dbReference>
<evidence type="ECO:0000259" key="7">
    <source>
        <dbReference type="SMART" id="SM00563"/>
    </source>
</evidence>
<dbReference type="PANTHER" id="PTHR12563">
    <property type="entry name" value="GLYCEROL-3-PHOSPHATE ACYLTRANSFERASE"/>
    <property type="match status" value="1"/>
</dbReference>
<organism evidence="8 9">
    <name type="scientific">Etheostoma spectabile</name>
    <name type="common">orangethroat darter</name>
    <dbReference type="NCBI Taxonomy" id="54343"/>
    <lineage>
        <taxon>Eukaryota</taxon>
        <taxon>Metazoa</taxon>
        <taxon>Chordata</taxon>
        <taxon>Craniata</taxon>
        <taxon>Vertebrata</taxon>
        <taxon>Euteleostomi</taxon>
        <taxon>Actinopterygii</taxon>
        <taxon>Neopterygii</taxon>
        <taxon>Teleostei</taxon>
        <taxon>Neoteleostei</taxon>
        <taxon>Acanthomorphata</taxon>
        <taxon>Eupercaria</taxon>
        <taxon>Perciformes</taxon>
        <taxon>Percoidei</taxon>
        <taxon>Percidae</taxon>
        <taxon>Etheostomatinae</taxon>
        <taxon>Etheostoma</taxon>
    </lineage>
</organism>
<comment type="subcellular location">
    <subcellularLocation>
        <location evidence="1">Membrane</location>
    </subcellularLocation>
</comment>
<dbReference type="GO" id="GO:0008654">
    <property type="term" value="P:phospholipid biosynthetic process"/>
    <property type="evidence" value="ECO:0007669"/>
    <property type="project" value="TreeGrafter"/>
</dbReference>
<feature type="domain" description="Phospholipid/glycerol acyltransferase" evidence="7">
    <location>
        <begin position="132"/>
        <end position="259"/>
    </location>
</feature>
<dbReference type="Pfam" id="PF19277">
    <property type="entry name" value="GPAT_C"/>
    <property type="match status" value="1"/>
</dbReference>
<dbReference type="GO" id="GO:0008611">
    <property type="term" value="P:ether lipid biosynthetic process"/>
    <property type="evidence" value="ECO:0007669"/>
    <property type="project" value="TreeGrafter"/>
</dbReference>